<organism evidence="1 2">
    <name type="scientific">Corchorus capsularis</name>
    <name type="common">Jute</name>
    <dbReference type="NCBI Taxonomy" id="210143"/>
    <lineage>
        <taxon>Eukaryota</taxon>
        <taxon>Viridiplantae</taxon>
        <taxon>Streptophyta</taxon>
        <taxon>Embryophyta</taxon>
        <taxon>Tracheophyta</taxon>
        <taxon>Spermatophyta</taxon>
        <taxon>Magnoliopsida</taxon>
        <taxon>eudicotyledons</taxon>
        <taxon>Gunneridae</taxon>
        <taxon>Pentapetalae</taxon>
        <taxon>rosids</taxon>
        <taxon>malvids</taxon>
        <taxon>Malvales</taxon>
        <taxon>Malvaceae</taxon>
        <taxon>Grewioideae</taxon>
        <taxon>Apeibeae</taxon>
        <taxon>Corchorus</taxon>
    </lineage>
</organism>
<proteinExistence type="predicted"/>
<dbReference type="Proteomes" id="UP000188268">
    <property type="component" value="Unassembled WGS sequence"/>
</dbReference>
<evidence type="ECO:0000313" key="1">
    <source>
        <dbReference type="EMBL" id="OMO86202.1"/>
    </source>
</evidence>
<dbReference type="AlphaFoldDB" id="A0A1R3IUE4"/>
<name>A0A1R3IUE4_COCAP</name>
<reference evidence="1 2" key="1">
    <citation type="submission" date="2013-09" db="EMBL/GenBank/DDBJ databases">
        <title>Corchorus capsularis genome sequencing.</title>
        <authorList>
            <person name="Alam M."/>
            <person name="Haque M.S."/>
            <person name="Islam M.S."/>
            <person name="Emdad E.M."/>
            <person name="Islam M.M."/>
            <person name="Ahmed B."/>
            <person name="Halim A."/>
            <person name="Hossen Q.M.M."/>
            <person name="Hossain M.Z."/>
            <person name="Ahmed R."/>
            <person name="Khan M.M."/>
            <person name="Islam R."/>
            <person name="Rashid M.M."/>
            <person name="Khan S.A."/>
            <person name="Rahman M.S."/>
            <person name="Alam M."/>
        </authorList>
    </citation>
    <scope>NUCLEOTIDE SEQUENCE [LARGE SCALE GENOMIC DNA]</scope>
    <source>
        <strain evidence="2">cv. CVL-1</strain>
        <tissue evidence="1">Whole seedling</tissue>
    </source>
</reference>
<accession>A0A1R3IUE4</accession>
<comment type="caution">
    <text evidence="1">The sequence shown here is derived from an EMBL/GenBank/DDBJ whole genome shotgun (WGS) entry which is preliminary data.</text>
</comment>
<dbReference type="Gramene" id="OMO86202">
    <property type="protein sequence ID" value="OMO86202"/>
    <property type="gene ID" value="CCACVL1_09735"/>
</dbReference>
<evidence type="ECO:0000313" key="2">
    <source>
        <dbReference type="Proteomes" id="UP000188268"/>
    </source>
</evidence>
<dbReference type="EMBL" id="AWWV01009498">
    <property type="protein sequence ID" value="OMO86202.1"/>
    <property type="molecule type" value="Genomic_DNA"/>
</dbReference>
<keyword evidence="2" id="KW-1185">Reference proteome</keyword>
<sequence length="57" mass="6220">MGIYCGQEVGRENGQWGGGPLPSADPGRNMALSKWTLLCSEFLNVVISPSPRRFMHA</sequence>
<protein>
    <submittedName>
        <fullName evidence="1">Uncharacterized protein</fullName>
    </submittedName>
</protein>
<gene>
    <name evidence="1" type="ORF">CCACVL1_09735</name>
</gene>